<protein>
    <submittedName>
        <fullName evidence="1">Druantia anti-phage system protein DruA</fullName>
    </submittedName>
</protein>
<dbReference type="InterPro" id="IPR025639">
    <property type="entry name" value="DruA"/>
</dbReference>
<evidence type="ECO:0000313" key="1">
    <source>
        <dbReference type="EMBL" id="MEE3718718.1"/>
    </source>
</evidence>
<dbReference type="AlphaFoldDB" id="A0AAW9Q666"/>
<dbReference type="InterPro" id="IPR027417">
    <property type="entry name" value="P-loop_NTPase"/>
</dbReference>
<dbReference type="EMBL" id="JAZBJZ010000090">
    <property type="protein sequence ID" value="MEE3718718.1"/>
    <property type="molecule type" value="Genomic_DNA"/>
</dbReference>
<sequence length="1240" mass="140750">MKTLPPLKDGRVFLPSFDDGGQSYSRLIGAIASQDFENQLANLNALISELKPEVRDSGEEPLRLLKLRTAALVLRDLIGQGWIARIENGCIALYPKTAQPHKNVDEAKAASRSVGMFAREDQLRDPAIRRFIGSLEQPGRGSSCVPITNLIADGRTLRERLEPISQLPKQERGTLLRQVIKPYLQLVEPDKRCELTGIKYADIWRYFRFNWSIPFNTSPGRNLFFLIRDAGQPYHPVMAIAALGNSVMQLNCRDMLFGWLPKGFMQLIEKGKISSDEGLACLQNCIQKSLTEIYIDDLPIDPQELQFPTTQTLSRLLAFRDDAALRRKRELEEFIKPKRVEFDTNVTTDELLKETKTTLYQFKRSKSIAELLRARLVLNACTVSDSLETLRKLMADEEGQIAVGIALRQARNRLSGSTMMEIVVCGGIPPYSSLLSGKLACLLMLSPAVTQIYEGRYSQQVSIIASQMAGRAIFRPSKLVYLGTSSLYAVGSSQYNRVTLPAGTISGQSKDVHYSLIGDTEGYGSAHLSKETKLALTILENKSTNFKRVNNVFGEGANPKMRQLASGLDALGIAQANLLRHASPRLIYSIPLIENLERYLLEIDESPKFLISTDHSDVGDESSSKITDFWIDRWLASRLDHKPLFQQLVESSPLKLRISKDLPRPVQQLELPFLDIIDRETRMQAPVDEKLDYIRRLYREESAFADNVKLNQLRDINISTSAAPVERVIDSLIKNGASVILTGNAGDGKTHLIRLMEQKLKNQDAYIVQDASAERLDEVVQQWADSLQTGKPSCIAINEGPLLDLIKKYRKDYGFLEEVERQLHRSISYEALDSKNTDLARKVWSVPTDAKGQVFVIDLSIRQNLSEQMVGAVLDKLTEERWYEGCNICPAQSTCGVTYNRKALKHQKVQERVGKLLENVSVRGEQITFRELMAFCSFLIFGARSCDELIELGTSELARYYTNMFKDGDGKLFDELRKGIDPVSRTHAKVDEKLWKGEFSSDDFPFEPKPIPTPLDSHQEKVTKNDADAPLKAFEALKRRWFFEHPDSDRLTPRTKAEDFFEELRDTNQTTQSRVSNLLRYLNRFLYAGEKNCPDRLRLWTQLAYSPRNKAKAMVSGRDVPSLKLFLYEPRLTPLLERCFGTQPIDHIWLGPEGKDLRFANLRIDIRLLNLLLAPYGGTTDDPECTRRIYRFNDTLANQVQPDGGDFRTVSMVEGRLGREVRIRVDLRKRRYDDLDSDRR</sequence>
<dbReference type="Proteomes" id="UP001333818">
    <property type="component" value="Unassembled WGS sequence"/>
</dbReference>
<dbReference type="RefSeq" id="WP_330485153.1">
    <property type="nucleotide sequence ID" value="NZ_JAZBJZ010000090.1"/>
</dbReference>
<gene>
    <name evidence="1" type="ORF">V2H45_18405</name>
</gene>
<name>A0AAW9Q666_9CYAN</name>
<dbReference type="Pfam" id="PF14236">
    <property type="entry name" value="DruA"/>
    <property type="match status" value="2"/>
</dbReference>
<accession>A0AAW9Q666</accession>
<organism evidence="1 2">
    <name type="scientific">Tumidithrix elongata BACA0141</name>
    <dbReference type="NCBI Taxonomy" id="2716417"/>
    <lineage>
        <taxon>Bacteria</taxon>
        <taxon>Bacillati</taxon>
        <taxon>Cyanobacteriota</taxon>
        <taxon>Cyanophyceae</taxon>
        <taxon>Pseudanabaenales</taxon>
        <taxon>Pseudanabaenaceae</taxon>
        <taxon>Tumidithrix</taxon>
        <taxon>Tumidithrix elongata</taxon>
    </lineage>
</organism>
<evidence type="ECO:0000313" key="2">
    <source>
        <dbReference type="Proteomes" id="UP001333818"/>
    </source>
</evidence>
<dbReference type="SUPFAM" id="SSF52540">
    <property type="entry name" value="P-loop containing nucleoside triphosphate hydrolases"/>
    <property type="match status" value="1"/>
</dbReference>
<keyword evidence="2" id="KW-1185">Reference proteome</keyword>
<comment type="caution">
    <text evidence="1">The sequence shown here is derived from an EMBL/GenBank/DDBJ whole genome shotgun (WGS) entry which is preliminary data.</text>
</comment>
<reference evidence="1" key="1">
    <citation type="submission" date="2024-01" db="EMBL/GenBank/DDBJ databases">
        <title>Bank of Algae and Cyanobacteria of the Azores (BACA) strain genomes.</title>
        <authorList>
            <person name="Luz R."/>
            <person name="Cordeiro R."/>
            <person name="Fonseca A."/>
            <person name="Goncalves V."/>
        </authorList>
    </citation>
    <scope>NUCLEOTIDE SEQUENCE</scope>
    <source>
        <strain evidence="1">BACA0141</strain>
    </source>
</reference>
<proteinExistence type="predicted"/>